<dbReference type="GO" id="GO:0031431">
    <property type="term" value="C:Dbf4-dependent protein kinase complex"/>
    <property type="evidence" value="ECO:0007669"/>
    <property type="project" value="TreeGrafter"/>
</dbReference>
<accession>A0A7R8CRR9</accession>
<keyword evidence="3" id="KW-1185">Reference proteome</keyword>
<proteinExistence type="predicted"/>
<feature type="compositionally biased region" description="Low complexity" evidence="1">
    <location>
        <begin position="140"/>
        <end position="152"/>
    </location>
</feature>
<feature type="compositionally biased region" description="Polar residues" evidence="1">
    <location>
        <begin position="153"/>
        <end position="162"/>
    </location>
</feature>
<organism evidence="2 3">
    <name type="scientific">Lepeophtheirus salmonis</name>
    <name type="common">Salmon louse</name>
    <name type="synonym">Caligus salmonis</name>
    <dbReference type="NCBI Taxonomy" id="72036"/>
    <lineage>
        <taxon>Eukaryota</taxon>
        <taxon>Metazoa</taxon>
        <taxon>Ecdysozoa</taxon>
        <taxon>Arthropoda</taxon>
        <taxon>Crustacea</taxon>
        <taxon>Multicrustacea</taxon>
        <taxon>Hexanauplia</taxon>
        <taxon>Copepoda</taxon>
        <taxon>Siphonostomatoida</taxon>
        <taxon>Caligidae</taxon>
        <taxon>Lepeophtheirus</taxon>
    </lineage>
</organism>
<dbReference type="PANTHER" id="PTHR15375">
    <property type="entry name" value="ACTIVATOR OF S-PHASE KINASE-RELATED"/>
    <property type="match status" value="1"/>
</dbReference>
<reference evidence="2" key="1">
    <citation type="submission" date="2021-02" db="EMBL/GenBank/DDBJ databases">
        <authorList>
            <person name="Bekaert M."/>
        </authorList>
    </citation>
    <scope>NUCLEOTIDE SEQUENCE</scope>
    <source>
        <strain evidence="2">IoA-00</strain>
    </source>
</reference>
<gene>
    <name evidence="2" type="ORF">LSAA_6821</name>
</gene>
<dbReference type="GO" id="GO:0043539">
    <property type="term" value="F:protein serine/threonine kinase activator activity"/>
    <property type="evidence" value="ECO:0007669"/>
    <property type="project" value="TreeGrafter"/>
</dbReference>
<name>A0A7R8CRR9_LEPSM</name>
<evidence type="ECO:0000313" key="3">
    <source>
        <dbReference type="Proteomes" id="UP000675881"/>
    </source>
</evidence>
<dbReference type="EMBL" id="HG994581">
    <property type="protein sequence ID" value="CAF2873223.1"/>
    <property type="molecule type" value="Genomic_DNA"/>
</dbReference>
<evidence type="ECO:0000313" key="2">
    <source>
        <dbReference type="EMBL" id="CAF2873223.1"/>
    </source>
</evidence>
<feature type="region of interest" description="Disordered" evidence="1">
    <location>
        <begin position="140"/>
        <end position="162"/>
    </location>
</feature>
<dbReference type="GO" id="GO:1901987">
    <property type="term" value="P:regulation of cell cycle phase transition"/>
    <property type="evidence" value="ECO:0007669"/>
    <property type="project" value="TreeGrafter"/>
</dbReference>
<dbReference type="PANTHER" id="PTHR15375:SF26">
    <property type="entry name" value="PROTEIN CHIFFON"/>
    <property type="match status" value="1"/>
</dbReference>
<dbReference type="InterPro" id="IPR051590">
    <property type="entry name" value="Replication_Regulatory_Kinase"/>
</dbReference>
<evidence type="ECO:0000256" key="1">
    <source>
        <dbReference type="SAM" id="MobiDB-lite"/>
    </source>
</evidence>
<dbReference type="Proteomes" id="UP000675881">
    <property type="component" value="Chromosome 2"/>
</dbReference>
<dbReference type="AlphaFoldDB" id="A0A7R8CRR9"/>
<protein>
    <submittedName>
        <fullName evidence="2">(salmon louse) hypothetical protein</fullName>
    </submittedName>
</protein>
<dbReference type="GO" id="GO:0010571">
    <property type="term" value="P:positive regulation of nuclear cell cycle DNA replication"/>
    <property type="evidence" value="ECO:0007669"/>
    <property type="project" value="TreeGrafter"/>
</dbReference>
<dbReference type="OrthoDB" id="21380at2759"/>
<sequence>MNILLNTQGCFANLAYNTRRGKHILHLQIPDGKSSSMRPTVTTRSENRSMSMSTYNIGQLIFTGRQRSVIKTSTLDFSRPLLKHQRFYLDIRIRTSILKKLISDINSLGGAIDDFFSKDITTVISDAPDLKLRILSFPSSSSPSSTVSPSAPQQGTCSSSCIPRTRSRVDTLLERARAVRKSYSCDVLDYALKWGLKIWNLDKVLIWIESVKCQSIFKRRDFGQSLSPTEVTHSFKLRLLKSPFIKLEAFSLRPLLLEFGGGLSHTSFPPIITWTGRLGASPFIIKESKKINDSVKLTTRLPLKRK</sequence>